<comment type="subcellular location">
    <subcellularLocation>
        <location evidence="1">Cell outer membrane</location>
        <topology evidence="1">Multi-pass membrane protein</topology>
    </subcellularLocation>
</comment>
<accession>A0A6N8IU26</accession>
<dbReference type="InterPro" id="IPR023614">
    <property type="entry name" value="Porin_dom_sf"/>
</dbReference>
<organism evidence="13 14">
    <name type="scientific">Ramlibacter pinisoli</name>
    <dbReference type="NCBI Taxonomy" id="2682844"/>
    <lineage>
        <taxon>Bacteria</taxon>
        <taxon>Pseudomonadati</taxon>
        <taxon>Pseudomonadota</taxon>
        <taxon>Betaproteobacteria</taxon>
        <taxon>Burkholderiales</taxon>
        <taxon>Comamonadaceae</taxon>
        <taxon>Ramlibacter</taxon>
    </lineage>
</organism>
<evidence type="ECO:0000256" key="1">
    <source>
        <dbReference type="ARBA" id="ARBA00004571"/>
    </source>
</evidence>
<protein>
    <submittedName>
        <fullName evidence="13">Porin</fullName>
    </submittedName>
</protein>
<sequence>MFNLGETCMKKSLIALAVLAAAGAASAQSSVTLGGILKEGVGRTSFSGTGTGSNTALIDGSSRMLISGTEDLGGGLAAFFQLDTRFRMDDGTAGATRVNSGNTFVGLRGGWGAFQAGQMDTHYCTSVNDDIAGNGTAIALQASSCGLQGFVNGSGGTGRSIAVTSRSQNTLRYVTPNLAGFTGQVSYSFNPYGSERAVTATTSRGSAAQLGLNYDQGPLAVRFSYYRHTATGGTVATTGDNAATGTAASQRAYTLGAGWDFGVAKVGLTYDRSELRDLTAAASPSVAGVGTAQRSVWILPVTVPLGTGQLIGMYARAGDVKLGVGGTAANTGAKMFSLGYNYPLSKRTSLGVSYTKLDNESAAVYQLYTNNSLGNSGAAAIGAGADQSLVYLGLRHVF</sequence>
<evidence type="ECO:0000256" key="10">
    <source>
        <dbReference type="ARBA" id="ARBA00023237"/>
    </source>
</evidence>
<keyword evidence="14" id="KW-1185">Reference proteome</keyword>
<evidence type="ECO:0000256" key="7">
    <source>
        <dbReference type="ARBA" id="ARBA00023065"/>
    </source>
</evidence>
<gene>
    <name evidence="13" type="ORF">GON04_12820</name>
</gene>
<keyword evidence="9" id="KW-0472">Membrane</keyword>
<evidence type="ECO:0000256" key="6">
    <source>
        <dbReference type="ARBA" id="ARBA00022729"/>
    </source>
</evidence>
<dbReference type="PANTHER" id="PTHR34501:SF9">
    <property type="entry name" value="MAJOR OUTER MEMBRANE PROTEIN P.IA"/>
    <property type="match status" value="1"/>
</dbReference>
<reference evidence="13 14" key="1">
    <citation type="submission" date="2019-12" db="EMBL/GenBank/DDBJ databases">
        <authorList>
            <person name="Huq M.A."/>
        </authorList>
    </citation>
    <scope>NUCLEOTIDE SEQUENCE [LARGE SCALE GENOMIC DNA]</scope>
    <source>
        <strain evidence="13 14">MAH-25</strain>
    </source>
</reference>
<evidence type="ECO:0000256" key="4">
    <source>
        <dbReference type="ARBA" id="ARBA00022452"/>
    </source>
</evidence>
<dbReference type="EMBL" id="WSEL01000003">
    <property type="protein sequence ID" value="MVQ30338.1"/>
    <property type="molecule type" value="Genomic_DNA"/>
</dbReference>
<dbReference type="GO" id="GO:0046930">
    <property type="term" value="C:pore complex"/>
    <property type="evidence" value="ECO:0007669"/>
    <property type="project" value="UniProtKB-KW"/>
</dbReference>
<feature type="chain" id="PRO_5026951654" evidence="11">
    <location>
        <begin position="28"/>
        <end position="398"/>
    </location>
</feature>
<keyword evidence="10" id="KW-0998">Cell outer membrane</keyword>
<dbReference type="GO" id="GO:0009279">
    <property type="term" value="C:cell outer membrane"/>
    <property type="evidence" value="ECO:0007669"/>
    <property type="project" value="UniProtKB-SubCell"/>
</dbReference>
<dbReference type="AlphaFoldDB" id="A0A6N8IU26"/>
<evidence type="ECO:0000256" key="8">
    <source>
        <dbReference type="ARBA" id="ARBA00023114"/>
    </source>
</evidence>
<proteinExistence type="predicted"/>
<evidence type="ECO:0000313" key="13">
    <source>
        <dbReference type="EMBL" id="MVQ30338.1"/>
    </source>
</evidence>
<dbReference type="Gene3D" id="2.40.160.10">
    <property type="entry name" value="Porin"/>
    <property type="match status" value="1"/>
</dbReference>
<evidence type="ECO:0000256" key="3">
    <source>
        <dbReference type="ARBA" id="ARBA00022448"/>
    </source>
</evidence>
<feature type="signal peptide" evidence="11">
    <location>
        <begin position="1"/>
        <end position="27"/>
    </location>
</feature>
<keyword evidence="6 11" id="KW-0732">Signal</keyword>
<dbReference type="InterPro" id="IPR033900">
    <property type="entry name" value="Gram_neg_porin_domain"/>
</dbReference>
<name>A0A6N8IU26_9BURK</name>
<dbReference type="InterPro" id="IPR002299">
    <property type="entry name" value="Porin_Neis"/>
</dbReference>
<keyword evidence="5" id="KW-0812">Transmembrane</keyword>
<feature type="domain" description="Porin" evidence="12">
    <location>
        <begin position="15"/>
        <end position="360"/>
    </location>
</feature>
<keyword evidence="7" id="KW-0406">Ion transport</keyword>
<keyword evidence="4" id="KW-1134">Transmembrane beta strand</keyword>
<dbReference type="CDD" id="cd00342">
    <property type="entry name" value="gram_neg_porins"/>
    <property type="match status" value="1"/>
</dbReference>
<keyword evidence="8" id="KW-0626">Porin</keyword>
<evidence type="ECO:0000256" key="2">
    <source>
        <dbReference type="ARBA" id="ARBA00011233"/>
    </source>
</evidence>
<dbReference type="Proteomes" id="UP000469385">
    <property type="component" value="Unassembled WGS sequence"/>
</dbReference>
<dbReference type="PRINTS" id="PR00184">
    <property type="entry name" value="NEISSPPORIN"/>
</dbReference>
<dbReference type="InterPro" id="IPR050298">
    <property type="entry name" value="Gram-neg_bact_OMP"/>
</dbReference>
<keyword evidence="3" id="KW-0813">Transport</keyword>
<evidence type="ECO:0000256" key="9">
    <source>
        <dbReference type="ARBA" id="ARBA00023136"/>
    </source>
</evidence>
<dbReference type="PANTHER" id="PTHR34501">
    <property type="entry name" value="PROTEIN YDDL-RELATED"/>
    <property type="match status" value="1"/>
</dbReference>
<evidence type="ECO:0000313" key="14">
    <source>
        <dbReference type="Proteomes" id="UP000469385"/>
    </source>
</evidence>
<dbReference type="GO" id="GO:0015288">
    <property type="term" value="F:porin activity"/>
    <property type="evidence" value="ECO:0007669"/>
    <property type="project" value="UniProtKB-KW"/>
</dbReference>
<evidence type="ECO:0000259" key="12">
    <source>
        <dbReference type="Pfam" id="PF13609"/>
    </source>
</evidence>
<evidence type="ECO:0000256" key="5">
    <source>
        <dbReference type="ARBA" id="ARBA00022692"/>
    </source>
</evidence>
<evidence type="ECO:0000256" key="11">
    <source>
        <dbReference type="SAM" id="SignalP"/>
    </source>
</evidence>
<dbReference type="SUPFAM" id="SSF56935">
    <property type="entry name" value="Porins"/>
    <property type="match status" value="1"/>
</dbReference>
<comment type="subunit">
    <text evidence="2">Homotrimer.</text>
</comment>
<comment type="caution">
    <text evidence="13">The sequence shown here is derived from an EMBL/GenBank/DDBJ whole genome shotgun (WGS) entry which is preliminary data.</text>
</comment>
<dbReference type="Pfam" id="PF13609">
    <property type="entry name" value="Porin_4"/>
    <property type="match status" value="1"/>
</dbReference>
<dbReference type="GO" id="GO:0006811">
    <property type="term" value="P:monoatomic ion transport"/>
    <property type="evidence" value="ECO:0007669"/>
    <property type="project" value="UniProtKB-KW"/>
</dbReference>